<organism evidence="1 2">
    <name type="scientific">Portunus trituberculatus</name>
    <name type="common">Swimming crab</name>
    <name type="synonym">Neptunus trituberculatus</name>
    <dbReference type="NCBI Taxonomy" id="210409"/>
    <lineage>
        <taxon>Eukaryota</taxon>
        <taxon>Metazoa</taxon>
        <taxon>Ecdysozoa</taxon>
        <taxon>Arthropoda</taxon>
        <taxon>Crustacea</taxon>
        <taxon>Multicrustacea</taxon>
        <taxon>Malacostraca</taxon>
        <taxon>Eumalacostraca</taxon>
        <taxon>Eucarida</taxon>
        <taxon>Decapoda</taxon>
        <taxon>Pleocyemata</taxon>
        <taxon>Brachyura</taxon>
        <taxon>Eubrachyura</taxon>
        <taxon>Portunoidea</taxon>
        <taxon>Portunidae</taxon>
        <taxon>Portuninae</taxon>
        <taxon>Portunus</taxon>
    </lineage>
</organism>
<proteinExistence type="predicted"/>
<evidence type="ECO:0000313" key="2">
    <source>
        <dbReference type="Proteomes" id="UP000324222"/>
    </source>
</evidence>
<name>A0A5B7DFM4_PORTR</name>
<comment type="caution">
    <text evidence="1">The sequence shown here is derived from an EMBL/GenBank/DDBJ whole genome shotgun (WGS) entry which is preliminary data.</text>
</comment>
<dbReference type="Proteomes" id="UP000324222">
    <property type="component" value="Unassembled WGS sequence"/>
</dbReference>
<evidence type="ECO:0000313" key="1">
    <source>
        <dbReference type="EMBL" id="MPC20054.1"/>
    </source>
</evidence>
<accession>A0A5B7DFM4</accession>
<protein>
    <submittedName>
        <fullName evidence="1">Uncharacterized protein</fullName>
    </submittedName>
</protein>
<sequence>MVPRVSERAVARVPAGQDRQIHYLAMGGGGGSAIVVQCVFCSVGRPKVSFGNTSHRCRVVQGVSLPIAGVANHRCEWRAAAPQHHSRPSRRGVED</sequence>
<keyword evidence="2" id="KW-1185">Reference proteome</keyword>
<dbReference type="AlphaFoldDB" id="A0A5B7DFM4"/>
<reference evidence="1 2" key="1">
    <citation type="submission" date="2019-05" db="EMBL/GenBank/DDBJ databases">
        <title>Another draft genome of Portunus trituberculatus and its Hox gene families provides insights of decapod evolution.</title>
        <authorList>
            <person name="Jeong J.-H."/>
            <person name="Song I."/>
            <person name="Kim S."/>
            <person name="Choi T."/>
            <person name="Kim D."/>
            <person name="Ryu S."/>
            <person name="Kim W."/>
        </authorList>
    </citation>
    <scope>NUCLEOTIDE SEQUENCE [LARGE SCALE GENOMIC DNA]</scope>
    <source>
        <tissue evidence="1">Muscle</tissue>
    </source>
</reference>
<dbReference type="EMBL" id="VSRR010000829">
    <property type="protein sequence ID" value="MPC20054.1"/>
    <property type="molecule type" value="Genomic_DNA"/>
</dbReference>
<gene>
    <name evidence="1" type="ORF">E2C01_012983</name>
</gene>